<keyword evidence="1" id="KW-1133">Transmembrane helix</keyword>
<evidence type="ECO:0000313" key="4">
    <source>
        <dbReference type="Proteomes" id="UP000813215"/>
    </source>
</evidence>
<keyword evidence="1" id="KW-0812">Transmembrane</keyword>
<evidence type="ECO:0000256" key="1">
    <source>
        <dbReference type="SAM" id="Phobius"/>
    </source>
</evidence>
<reference evidence="3" key="2">
    <citation type="journal article" date="2022" name="Microbiol. Resour. Announc.">
        <title>Metagenome Sequencing to Explore Phylogenomics of Terrestrial Cyanobacteria.</title>
        <authorList>
            <person name="Ward R.D."/>
            <person name="Stajich J.E."/>
            <person name="Johansen J.R."/>
            <person name="Huntemann M."/>
            <person name="Clum A."/>
            <person name="Foster B."/>
            <person name="Foster B."/>
            <person name="Roux S."/>
            <person name="Palaniappan K."/>
            <person name="Varghese N."/>
            <person name="Mukherjee S."/>
            <person name="Reddy T.B.K."/>
            <person name="Daum C."/>
            <person name="Copeland A."/>
            <person name="Chen I.A."/>
            <person name="Ivanova N.N."/>
            <person name="Kyrpides N.C."/>
            <person name="Shapiro N."/>
            <person name="Eloe-Fadrosh E.A."/>
            <person name="Pietrasiak N."/>
        </authorList>
    </citation>
    <scope>NUCLEOTIDE SEQUENCE</scope>
    <source>
        <strain evidence="3">HA4357-MV3</strain>
    </source>
</reference>
<name>A0A9E3H7G3_9NOST</name>
<reference evidence="3" key="1">
    <citation type="submission" date="2021-05" db="EMBL/GenBank/DDBJ databases">
        <authorList>
            <person name="Pietrasiak N."/>
            <person name="Ward R."/>
            <person name="Stajich J.E."/>
            <person name="Kurbessoian T."/>
        </authorList>
    </citation>
    <scope>NUCLEOTIDE SEQUENCE</scope>
    <source>
        <strain evidence="3">HA4357-MV3</strain>
    </source>
</reference>
<accession>A0A9E3H7G3</accession>
<dbReference type="AlphaFoldDB" id="A0A9E3H7G3"/>
<dbReference type="Pfam" id="PF05226">
    <property type="entry name" value="CHASE2"/>
    <property type="match status" value="1"/>
</dbReference>
<sequence length="786" mass="88767">MSKLVVLNLGKGNLKQGFPSVTAALWEDGNPIAMQFTGSLPPAPELWSLYKRWQLLYQLLYETLYPGSDWRNYTDDLEDIDIEIDEEDVTNVSSIDFSNLCDDLHKQINSWLKSEPFRHIDQKLRTKLNPDDEIRLILATEDNQVRRLPWHLWNFFEDYQKAVACSSILEVEQVKPLRKNSGRKIRILAVLGNSQGIDVQQDRTILEQLPGAEIIFLVEPQRQELDRWLWDKRGWDMLFFAGHGSTDVEKENGRIHLNQTDTLTIAQLKNALKAAIARGLNLVIFNSCEGIELARELGSLQIPQMIVMREPVPDFVAQEFLKHFLEAFAHGESFYLAVREAQDKLQGLENEFPCASWLPVICQNPAAEPLVWPEQRVSDRRPILPKRRILPLILKASLVITTLAIGIRSLGILQLGELAAFDLLMRSRPPEKTDPRILIVEVTEADVSAQPATERAGASLSDKALAQAVKKLERFNPHVIGLDIYRENPAKPEYADLAKTMQTSDRFIAICRASEDKTNPGVPPPPEVSTQIQRQGFSDVIDDPDNVIRRQILAMAPAPPCATDKSFNFRLASRYLKNQGIQPKLTPENNWQFGNVVFKTLEQNSGGYSDIDNLGYQVLLNWRAADPVAQTVTLKEVLNDQLTAELVRDRIVIIGTTAESFHDYWSTPYTSQMWPHKEMPGVVVQAHMVSQILSAVLDHRPLLWVLPKWGENLWIWVWCLAGGVLAWQLRSRLHLIIALIGAIGLLYLACLFLLIQGLWIPLLPSALVLLTGGATVATLSSSQSEE</sequence>
<organism evidence="3 4">
    <name type="scientific">Pelatocladus maniniholoensis HA4357-MV3</name>
    <dbReference type="NCBI Taxonomy" id="1117104"/>
    <lineage>
        <taxon>Bacteria</taxon>
        <taxon>Bacillati</taxon>
        <taxon>Cyanobacteriota</taxon>
        <taxon>Cyanophyceae</taxon>
        <taxon>Nostocales</taxon>
        <taxon>Nostocaceae</taxon>
        <taxon>Pelatocladus</taxon>
    </lineage>
</organism>
<feature type="transmembrane region" description="Helical" evidence="1">
    <location>
        <begin position="735"/>
        <end position="755"/>
    </location>
</feature>
<dbReference type="Pfam" id="PF12770">
    <property type="entry name" value="CHAT"/>
    <property type="match status" value="1"/>
</dbReference>
<proteinExistence type="predicted"/>
<feature type="domain" description="CHASE2" evidence="2">
    <location>
        <begin position="413"/>
        <end position="725"/>
    </location>
</feature>
<evidence type="ECO:0000313" key="3">
    <source>
        <dbReference type="EMBL" id="MBW4431451.1"/>
    </source>
</evidence>
<dbReference type="InterPro" id="IPR007890">
    <property type="entry name" value="CHASE2"/>
</dbReference>
<dbReference type="EMBL" id="JAHHHW010000070">
    <property type="protein sequence ID" value="MBW4431451.1"/>
    <property type="molecule type" value="Genomic_DNA"/>
</dbReference>
<keyword evidence="1" id="KW-0472">Membrane</keyword>
<feature type="transmembrane region" description="Helical" evidence="1">
    <location>
        <begin position="762"/>
        <end position="780"/>
    </location>
</feature>
<comment type="caution">
    <text evidence="3">The sequence shown here is derived from an EMBL/GenBank/DDBJ whole genome shotgun (WGS) entry which is preliminary data.</text>
</comment>
<gene>
    <name evidence="3" type="ORF">KME28_06895</name>
</gene>
<dbReference type="SMART" id="SM01080">
    <property type="entry name" value="CHASE2"/>
    <property type="match status" value="1"/>
</dbReference>
<dbReference type="Proteomes" id="UP000813215">
    <property type="component" value="Unassembled WGS sequence"/>
</dbReference>
<dbReference type="InterPro" id="IPR024983">
    <property type="entry name" value="CHAT_dom"/>
</dbReference>
<protein>
    <submittedName>
        <fullName evidence="3">CHASE2 domain-containing protein</fullName>
    </submittedName>
</protein>
<evidence type="ECO:0000259" key="2">
    <source>
        <dbReference type="SMART" id="SM01080"/>
    </source>
</evidence>